<evidence type="ECO:0000256" key="18">
    <source>
        <dbReference type="SAM" id="MobiDB-lite"/>
    </source>
</evidence>
<keyword evidence="6" id="KW-0808">Transferase</keyword>
<evidence type="ECO:0000256" key="13">
    <source>
        <dbReference type="ARBA" id="ARBA00023157"/>
    </source>
</evidence>
<dbReference type="GO" id="GO:0016266">
    <property type="term" value="P:protein O-linked glycosylation via N-acetyl-galactosamine"/>
    <property type="evidence" value="ECO:0007669"/>
    <property type="project" value="TreeGrafter"/>
</dbReference>
<evidence type="ECO:0000256" key="6">
    <source>
        <dbReference type="ARBA" id="ARBA00022679"/>
    </source>
</evidence>
<evidence type="ECO:0000256" key="14">
    <source>
        <dbReference type="ARBA" id="ARBA00023211"/>
    </source>
</evidence>
<evidence type="ECO:0000256" key="5">
    <source>
        <dbReference type="ARBA" id="ARBA00022676"/>
    </source>
</evidence>
<comment type="domain">
    <text evidence="17">The stem domain mediates specific interaction with beta-linked N-acetylglucosamine moieties of O-glycosylated proteins. It also interacts with its product, N-acetyl-beta-D-glucosaminyl-(1-&gt;2)-O-alpha-D-mannosylprotein.</text>
</comment>
<accession>A0A8J5JA16</accession>
<comment type="subunit">
    <text evidence="15">Interacts with DAG1 (via O-linked mannose moiety). Interacts (via transmembrane domain) with FKTN; the interaction is direct and is required for normal location in Golgi membranes.</text>
</comment>
<dbReference type="GO" id="GO:0030145">
    <property type="term" value="F:manganese ion binding"/>
    <property type="evidence" value="ECO:0007669"/>
    <property type="project" value="UniProtKB-UniRule"/>
</dbReference>
<keyword evidence="11 17" id="KW-0333">Golgi apparatus</keyword>
<name>A0A8J5JA16_HOMAM</name>
<comment type="pathway">
    <text evidence="2 17">Protein modification; protein glycosylation.</text>
</comment>
<dbReference type="GO" id="GO:0047223">
    <property type="term" value="F:beta-1,3-galactosyl-O-glycosyl-glycoprotein beta-1,3-N-acetylglucosaminyltransferase activity"/>
    <property type="evidence" value="ECO:0007669"/>
    <property type="project" value="TreeGrafter"/>
</dbReference>
<keyword evidence="8 17" id="KW-0479">Metal-binding</keyword>
<reference evidence="20" key="1">
    <citation type="journal article" date="2021" name="Sci. Adv.">
        <title>The American lobster genome reveals insights on longevity, neural, and immune adaptations.</title>
        <authorList>
            <person name="Polinski J.M."/>
            <person name="Zimin A.V."/>
            <person name="Clark K.F."/>
            <person name="Kohn A.B."/>
            <person name="Sadowski N."/>
            <person name="Timp W."/>
            <person name="Ptitsyn A."/>
            <person name="Khanna P."/>
            <person name="Romanova D.Y."/>
            <person name="Williams P."/>
            <person name="Greenwood S.J."/>
            <person name="Moroz L.L."/>
            <person name="Walt D.R."/>
            <person name="Bodnar A.G."/>
        </authorList>
    </citation>
    <scope>NUCLEOTIDE SEQUENCE</scope>
    <source>
        <strain evidence="20">GMGI-L3</strain>
    </source>
</reference>
<dbReference type="InterPro" id="IPR052463">
    <property type="entry name" value="O-linked_mannose_GnT"/>
</dbReference>
<evidence type="ECO:0000256" key="1">
    <source>
        <dbReference type="ARBA" id="ARBA00004323"/>
    </source>
</evidence>
<evidence type="ECO:0000256" key="10">
    <source>
        <dbReference type="ARBA" id="ARBA00022989"/>
    </source>
</evidence>
<keyword evidence="4" id="KW-0597">Phosphoprotein</keyword>
<evidence type="ECO:0000256" key="8">
    <source>
        <dbReference type="ARBA" id="ARBA00022723"/>
    </source>
</evidence>
<dbReference type="PANTHER" id="PTHR46396:SF1">
    <property type="entry name" value="PROTEIN O-LINKED-MANNOSE BETA-1,2-N-ACETYLGLUCOSAMINYLTRANSFERASE 1"/>
    <property type="match status" value="1"/>
</dbReference>
<keyword evidence="14 17" id="KW-0464">Manganese</keyword>
<comment type="similarity">
    <text evidence="3 17">Belongs to the glycosyltransferase 13 family.</text>
</comment>
<comment type="function">
    <text evidence="17">Participates in O-mannosyl glycosylation by catalyzing the addition of N-acetylglucosamine to O-linked mannose on glycoproteins. Catalyzes the synthesis of the GlcNAc(beta1-2)Man(alpha1-)O-Ser/Thr moiety on alpha-dystroglycan and other O-mannosylated proteins, providing the necessary basis for the addition of further carbohydrate moieties. Is specific for alpha linked terminal mannose.</text>
</comment>
<comment type="subcellular location">
    <subcellularLocation>
        <location evidence="1 17">Golgi apparatus membrane</location>
        <topology evidence="1 17">Single-pass type II membrane protein</topology>
    </subcellularLocation>
</comment>
<evidence type="ECO:0000313" key="20">
    <source>
        <dbReference type="EMBL" id="KAG7153719.1"/>
    </source>
</evidence>
<keyword evidence="9 17" id="KW-0735">Signal-anchor</keyword>
<dbReference type="SUPFAM" id="SSF53448">
    <property type="entry name" value="Nucleotide-diphospho-sugar transferases"/>
    <property type="match status" value="1"/>
</dbReference>
<dbReference type="Pfam" id="PF03071">
    <property type="entry name" value="GNT-I"/>
    <property type="match status" value="1"/>
</dbReference>
<dbReference type="GO" id="GO:0000139">
    <property type="term" value="C:Golgi membrane"/>
    <property type="evidence" value="ECO:0007669"/>
    <property type="project" value="UniProtKB-SubCell"/>
</dbReference>
<dbReference type="Proteomes" id="UP000747542">
    <property type="component" value="Unassembled WGS sequence"/>
</dbReference>
<dbReference type="Gene3D" id="3.90.550.10">
    <property type="entry name" value="Spore Coat Polysaccharide Biosynthesis Protein SpsA, Chain A"/>
    <property type="match status" value="1"/>
</dbReference>
<evidence type="ECO:0000256" key="7">
    <source>
        <dbReference type="ARBA" id="ARBA00022692"/>
    </source>
</evidence>
<dbReference type="EC" id="2.4.1.-" evidence="17"/>
<dbReference type="EMBL" id="JAHLQT010046319">
    <property type="protein sequence ID" value="KAG7153719.1"/>
    <property type="molecule type" value="Genomic_DNA"/>
</dbReference>
<evidence type="ECO:0000256" key="12">
    <source>
        <dbReference type="ARBA" id="ARBA00023136"/>
    </source>
</evidence>
<evidence type="ECO:0000313" key="21">
    <source>
        <dbReference type="Proteomes" id="UP000747542"/>
    </source>
</evidence>
<evidence type="ECO:0000256" key="2">
    <source>
        <dbReference type="ARBA" id="ARBA00004922"/>
    </source>
</evidence>
<dbReference type="PROSITE" id="PS52031">
    <property type="entry name" value="GG_LECTIN"/>
    <property type="match status" value="1"/>
</dbReference>
<dbReference type="InterPro" id="IPR039477">
    <property type="entry name" value="ILEI/PANDER_dom"/>
</dbReference>
<comment type="cofactor">
    <cofactor evidence="17">
        <name>Mn(2+)</name>
        <dbReference type="ChEBI" id="CHEBI:29035"/>
    </cofactor>
    <text evidence="17">The manganese ion interacts primarily with the substrate UDP-N-acetylglucosamine.</text>
</comment>
<feature type="compositionally biased region" description="Gly residues" evidence="18">
    <location>
        <begin position="1"/>
        <end position="13"/>
    </location>
</feature>
<evidence type="ECO:0000259" key="19">
    <source>
        <dbReference type="Pfam" id="PF15711"/>
    </source>
</evidence>
<evidence type="ECO:0000256" key="17">
    <source>
        <dbReference type="RuleBase" id="RU368119"/>
    </source>
</evidence>
<dbReference type="AlphaFoldDB" id="A0A8J5JA16"/>
<keyword evidence="21" id="KW-1185">Reference proteome</keyword>
<evidence type="ECO:0000256" key="9">
    <source>
        <dbReference type="ARBA" id="ARBA00022968"/>
    </source>
</evidence>
<evidence type="ECO:0000256" key="16">
    <source>
        <dbReference type="ARBA" id="ARBA00049045"/>
    </source>
</evidence>
<feature type="domain" description="ILEI/PANDER" evidence="19">
    <location>
        <begin position="70"/>
        <end position="159"/>
    </location>
</feature>
<evidence type="ECO:0000256" key="11">
    <source>
        <dbReference type="ARBA" id="ARBA00023034"/>
    </source>
</evidence>
<protein>
    <recommendedName>
        <fullName evidence="17">Protein O-linked-mannose beta-1,2-N-acetylglucosaminyltransferase</fullName>
        <shortName evidence="17">POMGnT1</shortName>
        <ecNumber evidence="17">2.4.1.-</ecNumber>
    </recommendedName>
</protein>
<evidence type="ECO:0000256" key="4">
    <source>
        <dbReference type="ARBA" id="ARBA00022553"/>
    </source>
</evidence>
<feature type="region of interest" description="Disordered" evidence="18">
    <location>
        <begin position="1"/>
        <end position="25"/>
    </location>
</feature>
<organism evidence="20 21">
    <name type="scientific">Homarus americanus</name>
    <name type="common">American lobster</name>
    <dbReference type="NCBI Taxonomy" id="6706"/>
    <lineage>
        <taxon>Eukaryota</taxon>
        <taxon>Metazoa</taxon>
        <taxon>Ecdysozoa</taxon>
        <taxon>Arthropoda</taxon>
        <taxon>Crustacea</taxon>
        <taxon>Multicrustacea</taxon>
        <taxon>Malacostraca</taxon>
        <taxon>Eumalacostraca</taxon>
        <taxon>Eucarida</taxon>
        <taxon>Decapoda</taxon>
        <taxon>Pleocyemata</taxon>
        <taxon>Astacidea</taxon>
        <taxon>Nephropoidea</taxon>
        <taxon>Nephropidae</taxon>
        <taxon>Homarus</taxon>
    </lineage>
</organism>
<dbReference type="InterPro" id="IPR039474">
    <property type="entry name" value="POMGNT1_PANDER-like"/>
</dbReference>
<proteinExistence type="inferred from homology"/>
<gene>
    <name evidence="20" type="ORF">Hamer_G009387</name>
</gene>
<dbReference type="PANTHER" id="PTHR46396">
    <property type="entry name" value="PROTEIN O-LINKED-MANNOSE BETA-1,2-N-ACETYLGLUCOSAMINYLTRANSFERASE 1"/>
    <property type="match status" value="1"/>
</dbReference>
<dbReference type="FunFam" id="3.90.550.10:FF:000252">
    <property type="entry name" value="Protein O-linked-mannose beta-1,2-N-acetylglucosaminyltransferase 1"/>
    <property type="match status" value="1"/>
</dbReference>
<comment type="caution">
    <text evidence="20">The sequence shown here is derived from an EMBL/GenBank/DDBJ whole genome shotgun (WGS) entry which is preliminary data.</text>
</comment>
<evidence type="ECO:0000256" key="3">
    <source>
        <dbReference type="ARBA" id="ARBA00006492"/>
    </source>
</evidence>
<comment type="catalytic activity">
    <reaction evidence="16 17">
        <text>3-O-(alpha-D-mannosyl)-L-threonyl-[protein] + UDP-N-acetyl-alpha-D-glucosamine = 3-O-(N-acetyl-beta-D-glucosaminyl-(1-&gt;2)-alpha-D-mannosyl)-L-threonyl-[protein] + UDP + H(+)</text>
        <dbReference type="Rhea" id="RHEA:54128"/>
        <dbReference type="Rhea" id="RHEA-COMP:13547"/>
        <dbReference type="Rhea" id="RHEA-COMP:13802"/>
        <dbReference type="ChEBI" id="CHEBI:15378"/>
        <dbReference type="ChEBI" id="CHEBI:57705"/>
        <dbReference type="ChEBI" id="CHEBI:58223"/>
        <dbReference type="ChEBI" id="CHEBI:137323"/>
        <dbReference type="ChEBI" id="CHEBI:138067"/>
    </reaction>
</comment>
<keyword evidence="10" id="KW-1133">Transmembrane helix</keyword>
<keyword evidence="7" id="KW-0812">Transmembrane</keyword>
<dbReference type="Pfam" id="PF15711">
    <property type="entry name" value="ILEI"/>
    <property type="match status" value="1"/>
</dbReference>
<dbReference type="UniPathway" id="UPA00378"/>
<keyword evidence="5 17" id="KW-0328">Glycosyltransferase</keyword>
<dbReference type="InterPro" id="IPR029044">
    <property type="entry name" value="Nucleotide-diphossugar_trans"/>
</dbReference>
<keyword evidence="12" id="KW-0472">Membrane</keyword>
<dbReference type="CDD" id="cd13937">
    <property type="entry name" value="PANDER_GnT-1_2_like"/>
    <property type="match status" value="1"/>
</dbReference>
<evidence type="ECO:0000256" key="15">
    <source>
        <dbReference type="ARBA" id="ARBA00046887"/>
    </source>
</evidence>
<dbReference type="InterPro" id="IPR004139">
    <property type="entry name" value="Glyco_trans_13"/>
</dbReference>
<keyword evidence="13" id="KW-1015">Disulfide bond</keyword>
<sequence length="587" mass="66958">MRSSDGDGGGAGVGRRNNLRLQESPPKTLTVDVMSSQNRVAVTVDGATVSFYYLARCATIVEEGWERKGRGIHVVVLHQASGAVMAQRVFDTYSPHEDEAMTLFLNMVSPGRILVLAIKDEGTFQMKGGGRDALHRLGSSHAHDLGWRDMWALVSAKGGRVYAEHLSRSPDFNTWGVPVMLRAEVPLVPLEESECGWPDTDEHRRRGEFCGHIEGYGSVCSCSDPAPLTFTTEPLLNNQVHDVPVAIIASNRPHYLYRSLRSLLAAPGVSPDMITVFIDGYYDEPLAVRNARIAQHYKASLTATFNIFPAARYAIVLEEDLDVSPDFFSYFSQTLRLLEEDPTVYCVSAWNDQGYEHTSTDPTLLYRVETMPGLGWILKRSLYKDELEPKWPTPEKMWDWDMWMRRGEVRRGRECIVPDVSRTYHFGSTGLNMNSYFQDTYFKKHSFNTLPYVELRDLHSLKREAYEELMVEIIRQGTVLDHSRSPCEEIFVPDTTGHTYLIFIQMNHHKDYTTWLKVAKCLCIWDLDGRGYHHGMWRLNIKSNPVIIIGVPFSQYSKFKPTDVKPLCMDETESDRTKTKEKNLNHR</sequence>